<accession>A0A3Q8D148</accession>
<organism evidence="1 2">
    <name type="scientific">Vibrio phage VVP001</name>
    <dbReference type="NCBI Taxonomy" id="2059877"/>
    <lineage>
        <taxon>Viruses</taxon>
        <taxon>Duplodnaviria</taxon>
        <taxon>Heunggongvirae</taxon>
        <taxon>Uroviricota</taxon>
        <taxon>Caudoviricetes</taxon>
        <taxon>Mardecavirus</taxon>
        <taxon>Mardecavirus SSP002</taxon>
    </lineage>
</organism>
<name>A0A3Q8D148_9CAUD</name>
<protein>
    <submittedName>
        <fullName evidence="1">Uncharacterized protein</fullName>
    </submittedName>
</protein>
<reference evidence="1 2" key="1">
    <citation type="submission" date="2017-11" db="EMBL/GenBank/DDBJ databases">
        <title>Complete Genome Sequence of Vibrio vulnificus Bacteriophage VVP001.</title>
        <authorList>
            <person name="Kim H.-J."/>
            <person name="Kim Y.-T."/>
            <person name="Lee J.-H."/>
        </authorList>
    </citation>
    <scope>NUCLEOTIDE SEQUENCE [LARGE SCALE GENOMIC DNA]</scope>
</reference>
<evidence type="ECO:0000313" key="1">
    <source>
        <dbReference type="EMBL" id="AUM58710.1"/>
    </source>
</evidence>
<dbReference type="EMBL" id="MG602476">
    <property type="protein sequence ID" value="AUM58710.1"/>
    <property type="molecule type" value="Genomic_DNA"/>
</dbReference>
<dbReference type="Proteomes" id="UP000278459">
    <property type="component" value="Segment"/>
</dbReference>
<sequence length="85" mass="9199">MRCASVENLTVTNSIEALTDRGYLPAGEFNPAIHKKVSKCDLGGIPCRVVSGPGLERGIMPYHTTKMIGGFPVVVDNKTYFVKSN</sequence>
<gene>
    <name evidence="1" type="ORF">VVP001_010</name>
</gene>
<proteinExistence type="predicted"/>
<evidence type="ECO:0000313" key="2">
    <source>
        <dbReference type="Proteomes" id="UP000278459"/>
    </source>
</evidence>